<evidence type="ECO:0000313" key="2">
    <source>
        <dbReference type="EMBL" id="KFB41242.1"/>
    </source>
</evidence>
<evidence type="ECO:0000256" key="1">
    <source>
        <dbReference type="SAM" id="MobiDB-lite"/>
    </source>
</evidence>
<feature type="compositionally biased region" description="Polar residues" evidence="1">
    <location>
        <begin position="15"/>
        <end position="25"/>
    </location>
</feature>
<dbReference type="VEuPathDB" id="VectorBase:ASIC008831"/>
<keyword evidence="4" id="KW-1185">Reference proteome</keyword>
<dbReference type="AlphaFoldDB" id="A0A084VTE8"/>
<feature type="region of interest" description="Disordered" evidence="1">
    <location>
        <begin position="1"/>
        <end position="33"/>
    </location>
</feature>
<protein>
    <submittedName>
        <fullName evidence="2 3">mRNA-capping enzyme (mRNA guanylyltransferase)</fullName>
    </submittedName>
</protein>
<dbReference type="EMBL" id="ATLV01016350">
    <property type="status" value="NOT_ANNOTATED_CDS"/>
    <property type="molecule type" value="Genomic_DNA"/>
</dbReference>
<reference evidence="2 4" key="1">
    <citation type="journal article" date="2014" name="BMC Genomics">
        <title>Genome sequence of Anopheles sinensis provides insight into genetics basis of mosquito competence for malaria parasites.</title>
        <authorList>
            <person name="Zhou D."/>
            <person name="Zhang D."/>
            <person name="Ding G."/>
            <person name="Shi L."/>
            <person name="Hou Q."/>
            <person name="Ye Y."/>
            <person name="Xu Y."/>
            <person name="Zhou H."/>
            <person name="Xiong C."/>
            <person name="Li S."/>
            <person name="Yu J."/>
            <person name="Hong S."/>
            <person name="Yu X."/>
            <person name="Zou P."/>
            <person name="Chen C."/>
            <person name="Chang X."/>
            <person name="Wang W."/>
            <person name="Lv Y."/>
            <person name="Sun Y."/>
            <person name="Ma L."/>
            <person name="Shen B."/>
            <person name="Zhu C."/>
        </authorList>
    </citation>
    <scope>NUCLEOTIDE SEQUENCE [LARGE SCALE GENOMIC DNA]</scope>
</reference>
<keyword evidence="2" id="KW-0548">Nucleotidyltransferase</keyword>
<dbReference type="GO" id="GO:0016779">
    <property type="term" value="F:nucleotidyltransferase activity"/>
    <property type="evidence" value="ECO:0007669"/>
    <property type="project" value="UniProtKB-KW"/>
</dbReference>
<evidence type="ECO:0000313" key="3">
    <source>
        <dbReference type="EnsemblMetazoa" id="ASIC008831-PA"/>
    </source>
</evidence>
<evidence type="ECO:0000313" key="4">
    <source>
        <dbReference type="Proteomes" id="UP000030765"/>
    </source>
</evidence>
<dbReference type="Proteomes" id="UP000030765">
    <property type="component" value="Unassembled WGS sequence"/>
</dbReference>
<reference evidence="3" key="2">
    <citation type="submission" date="2020-05" db="UniProtKB">
        <authorList>
            <consortium name="EnsemblMetazoa"/>
        </authorList>
    </citation>
    <scope>IDENTIFICATION</scope>
</reference>
<gene>
    <name evidence="2" type="ORF">ZHAS_00008831</name>
</gene>
<organism evidence="2">
    <name type="scientific">Anopheles sinensis</name>
    <name type="common">Mosquito</name>
    <dbReference type="NCBI Taxonomy" id="74873"/>
    <lineage>
        <taxon>Eukaryota</taxon>
        <taxon>Metazoa</taxon>
        <taxon>Ecdysozoa</taxon>
        <taxon>Arthropoda</taxon>
        <taxon>Hexapoda</taxon>
        <taxon>Insecta</taxon>
        <taxon>Pterygota</taxon>
        <taxon>Neoptera</taxon>
        <taxon>Endopterygota</taxon>
        <taxon>Diptera</taxon>
        <taxon>Nematocera</taxon>
        <taxon>Culicoidea</taxon>
        <taxon>Culicidae</taxon>
        <taxon>Anophelinae</taxon>
        <taxon>Anopheles</taxon>
    </lineage>
</organism>
<keyword evidence="2" id="KW-0808">Transferase</keyword>
<proteinExistence type="predicted"/>
<accession>A0A084VTE8</accession>
<dbReference type="EnsemblMetazoa" id="ASIC008831-RA">
    <property type="protein sequence ID" value="ASIC008831-PA"/>
    <property type="gene ID" value="ASIC008831"/>
</dbReference>
<name>A0A084VTE8_ANOSI</name>
<sequence>MSSSCCRTSPKEISATANGQPPSASHQHDNFHRHRRVHTLAHARLLPSAGLGGGAVVPGDRV</sequence>
<dbReference type="EMBL" id="KE525079">
    <property type="protein sequence ID" value="KFB41242.1"/>
    <property type="molecule type" value="Genomic_DNA"/>
</dbReference>